<sequence length="157" mass="17361">MEQRTGEGARREALWAARRWTACAEKRRRGWREAKVPFAGERLAAAGREESPGQATAGAMCGTVQNGLLFDERGTPGFFLEERLKCETGFMGRIQEAFLGSSWWGTGDAASEGVMIGGKLSSSVTRGRKQGKQYGKPRLEKTVHHNWSKVENLQVCI</sequence>
<proteinExistence type="predicted"/>
<protein>
    <submittedName>
        <fullName evidence="1">Uncharacterized protein</fullName>
    </submittedName>
</protein>
<dbReference type="AlphaFoldDB" id="A0A0E0R4D1"/>
<organism evidence="1 2">
    <name type="scientific">Oryza rufipogon</name>
    <name type="common">Brownbeard rice</name>
    <name type="synonym">Asian wild rice</name>
    <dbReference type="NCBI Taxonomy" id="4529"/>
    <lineage>
        <taxon>Eukaryota</taxon>
        <taxon>Viridiplantae</taxon>
        <taxon>Streptophyta</taxon>
        <taxon>Embryophyta</taxon>
        <taxon>Tracheophyta</taxon>
        <taxon>Spermatophyta</taxon>
        <taxon>Magnoliopsida</taxon>
        <taxon>Liliopsida</taxon>
        <taxon>Poales</taxon>
        <taxon>Poaceae</taxon>
        <taxon>BOP clade</taxon>
        <taxon>Oryzoideae</taxon>
        <taxon>Oryzeae</taxon>
        <taxon>Oryzinae</taxon>
        <taxon>Oryza</taxon>
    </lineage>
</organism>
<reference evidence="1" key="2">
    <citation type="submission" date="2015-06" db="UniProtKB">
        <authorList>
            <consortium name="EnsemblPlants"/>
        </authorList>
    </citation>
    <scope>IDENTIFICATION</scope>
</reference>
<accession>A0A0E0R4D1</accession>
<dbReference type="Gramene" id="ORUFI11G03350.1">
    <property type="protein sequence ID" value="ORUFI11G03350.1"/>
    <property type="gene ID" value="ORUFI11G03350"/>
</dbReference>
<dbReference type="EnsemblPlants" id="ORUFI11G03350.1">
    <property type="protein sequence ID" value="ORUFI11G03350.1"/>
    <property type="gene ID" value="ORUFI11G03350"/>
</dbReference>
<keyword evidence="2" id="KW-1185">Reference proteome</keyword>
<dbReference type="Proteomes" id="UP000008022">
    <property type="component" value="Unassembled WGS sequence"/>
</dbReference>
<name>A0A0E0R4D1_ORYRU</name>
<evidence type="ECO:0000313" key="2">
    <source>
        <dbReference type="Proteomes" id="UP000008022"/>
    </source>
</evidence>
<reference evidence="2" key="1">
    <citation type="submission" date="2013-06" db="EMBL/GenBank/DDBJ databases">
        <authorList>
            <person name="Zhao Q."/>
        </authorList>
    </citation>
    <scope>NUCLEOTIDE SEQUENCE</scope>
    <source>
        <strain evidence="2">cv. W1943</strain>
    </source>
</reference>
<dbReference type="HOGENOM" id="CLU_1680770_0_0_1"/>
<evidence type="ECO:0000313" key="1">
    <source>
        <dbReference type="EnsemblPlants" id="ORUFI11G03350.1"/>
    </source>
</evidence>